<dbReference type="GO" id="GO:0009245">
    <property type="term" value="P:lipid A biosynthetic process"/>
    <property type="evidence" value="ECO:0007669"/>
    <property type="project" value="UniProtKB-UniRule"/>
</dbReference>
<dbReference type="PANTHER" id="PTHR43378:SF2">
    <property type="entry name" value="UDP-3-O-ACYLGLUCOSAMINE N-ACYLTRANSFERASE 1, MITOCHONDRIAL-RELATED"/>
    <property type="match status" value="1"/>
</dbReference>
<dbReference type="InterPro" id="IPR007691">
    <property type="entry name" value="LpxD"/>
</dbReference>
<evidence type="ECO:0000256" key="5">
    <source>
        <dbReference type="ARBA" id="ARBA00023098"/>
    </source>
</evidence>
<gene>
    <name evidence="7" type="primary">lpxD</name>
    <name evidence="10" type="ORF">SAMN05444167_1670</name>
</gene>
<evidence type="ECO:0000256" key="2">
    <source>
        <dbReference type="ARBA" id="ARBA00022556"/>
    </source>
</evidence>
<dbReference type="HAMAP" id="MF_00523">
    <property type="entry name" value="LpxD"/>
    <property type="match status" value="1"/>
</dbReference>
<keyword evidence="5 7" id="KW-0443">Lipid metabolism</keyword>
<dbReference type="CDD" id="cd03352">
    <property type="entry name" value="LbH_LpxD"/>
    <property type="match status" value="1"/>
</dbReference>
<evidence type="ECO:0000256" key="3">
    <source>
        <dbReference type="ARBA" id="ARBA00022679"/>
    </source>
</evidence>
<keyword evidence="4 7" id="KW-0677">Repeat</keyword>
<proteinExistence type="inferred from homology"/>
<dbReference type="Proteomes" id="UP000182427">
    <property type="component" value="Chromosome I"/>
</dbReference>
<evidence type="ECO:0000259" key="8">
    <source>
        <dbReference type="Pfam" id="PF04613"/>
    </source>
</evidence>
<dbReference type="Pfam" id="PF04613">
    <property type="entry name" value="LpxD"/>
    <property type="match status" value="1"/>
</dbReference>
<feature type="domain" description="UDP-3-O-[3-hydroxymyristoyl] glucosamine N-acyltransferase non-repeat region" evidence="8">
    <location>
        <begin position="20"/>
        <end position="86"/>
    </location>
</feature>
<feature type="domain" description="Mannose-1-phosphate guanyltransferase C-terminal" evidence="9">
    <location>
        <begin position="100"/>
        <end position="179"/>
    </location>
</feature>
<dbReference type="InterPro" id="IPR020573">
    <property type="entry name" value="UDP_GlcNAc_AcTrfase_non-rep"/>
</dbReference>
<dbReference type="EC" id="2.3.1.191" evidence="7"/>
<evidence type="ECO:0000259" key="9">
    <source>
        <dbReference type="Pfam" id="PF25087"/>
    </source>
</evidence>
<feature type="active site" description="Proton acceptor" evidence="7">
    <location>
        <position position="238"/>
    </location>
</feature>
<evidence type="ECO:0000256" key="6">
    <source>
        <dbReference type="ARBA" id="ARBA00023315"/>
    </source>
</evidence>
<dbReference type="UniPathway" id="UPA00973"/>
<keyword evidence="6 7" id="KW-0012">Acyltransferase</keyword>
<evidence type="ECO:0000256" key="4">
    <source>
        <dbReference type="ARBA" id="ARBA00022737"/>
    </source>
</evidence>
<dbReference type="GO" id="GO:0016410">
    <property type="term" value="F:N-acyltransferase activity"/>
    <property type="evidence" value="ECO:0007669"/>
    <property type="project" value="InterPro"/>
</dbReference>
<keyword evidence="3 7" id="KW-0808">Transferase</keyword>
<sequence>MKLGEIAQRLGAELVGGNGDTEITGVAGIEHAGVSEITFIANPKYAAQAKTTNAAAILVEPDFPALDGTATLRIKNCYRAFAQTITFFYHAPKYAPGVHPTAVVDPSAKIGTDAHIGAYVVIGPDVTIGLGAVVLPHSVIYAGATIGDRFFAHAHAVVREFCRLGDDVVLQNGAVIGADGFGYARETAGGWTKIVQSGAAVLGDRVEVQANACVDRASIGETRIGDGSKIDNLVQVGHGSTVGQDTLLCAQVGLAGSTEVGSRVILAGQVGVAGHCKVGDGAVATAQSGIPSDVAANSVVSGYPAMDNKLWLRSVAAFARLPEMVRELRSLRKERSE</sequence>
<dbReference type="Gene3D" id="3.40.1390.10">
    <property type="entry name" value="MurE/MurF, N-terminal domain"/>
    <property type="match status" value="1"/>
</dbReference>
<comment type="function">
    <text evidence="7">Catalyzes the N-acylation of UDP-3-O-acylglucosamine using 3-hydroxyacyl-ACP as the acyl donor. Is involved in the biosynthesis of lipid A, a phosphorylated glycolipid that anchors the lipopolysaccharide to the outer membrane of the cell.</text>
</comment>
<dbReference type="InterPro" id="IPR018357">
    <property type="entry name" value="Hexapep_transf_CS"/>
</dbReference>
<dbReference type="PANTHER" id="PTHR43378">
    <property type="entry name" value="UDP-3-O-ACYLGLUCOSAMINE N-ACYLTRANSFERASE"/>
    <property type="match status" value="1"/>
</dbReference>
<comment type="similarity">
    <text evidence="7">Belongs to the transferase hexapeptide repeat family. LpxD subfamily.</text>
</comment>
<accession>A0A1G7J339</accession>
<dbReference type="SUPFAM" id="SSF51161">
    <property type="entry name" value="Trimeric LpxA-like enzymes"/>
    <property type="match status" value="1"/>
</dbReference>
<comment type="subunit">
    <text evidence="7">Homotrimer.</text>
</comment>
<evidence type="ECO:0000256" key="1">
    <source>
        <dbReference type="ARBA" id="ARBA00022516"/>
    </source>
</evidence>
<dbReference type="NCBIfam" id="NF002060">
    <property type="entry name" value="PRK00892.1"/>
    <property type="match status" value="1"/>
</dbReference>
<dbReference type="InterPro" id="IPR011004">
    <property type="entry name" value="Trimer_LpxA-like_sf"/>
</dbReference>
<protein>
    <recommendedName>
        <fullName evidence="7">UDP-3-O-acylglucosamine N-acyltransferase</fullName>
        <ecNumber evidence="7">2.3.1.191</ecNumber>
    </recommendedName>
</protein>
<dbReference type="GO" id="GO:0103118">
    <property type="term" value="F:UDP-3-O-[(3R)-3-hydroxyacyl]-glucosamine N-acyltransferase activity"/>
    <property type="evidence" value="ECO:0007669"/>
    <property type="project" value="UniProtKB-EC"/>
</dbReference>
<evidence type="ECO:0000313" key="10">
    <source>
        <dbReference type="EMBL" id="SDF19204.1"/>
    </source>
</evidence>
<evidence type="ECO:0000313" key="11">
    <source>
        <dbReference type="Proteomes" id="UP000182427"/>
    </source>
</evidence>
<dbReference type="RefSeq" id="WP_083346994.1">
    <property type="nucleotide sequence ID" value="NZ_LT629690.1"/>
</dbReference>
<dbReference type="PROSITE" id="PS00101">
    <property type="entry name" value="HEXAPEP_TRANSFERASES"/>
    <property type="match status" value="1"/>
</dbReference>
<comment type="pathway">
    <text evidence="7">Bacterial outer membrane biogenesis; LPS lipid A biosynthesis.</text>
</comment>
<dbReference type="Gene3D" id="2.160.10.10">
    <property type="entry name" value="Hexapeptide repeat proteins"/>
    <property type="match status" value="1"/>
</dbReference>
<dbReference type="EMBL" id="LT629690">
    <property type="protein sequence ID" value="SDF19204.1"/>
    <property type="molecule type" value="Genomic_DNA"/>
</dbReference>
<comment type="catalytic activity">
    <reaction evidence="7">
        <text>a UDP-3-O-[(3R)-3-hydroxyacyl]-alpha-D-glucosamine + a (3R)-hydroxyacyl-[ACP] = a UDP-2-N,3-O-bis[(3R)-3-hydroxyacyl]-alpha-D-glucosamine + holo-[ACP] + H(+)</text>
        <dbReference type="Rhea" id="RHEA:53836"/>
        <dbReference type="Rhea" id="RHEA-COMP:9685"/>
        <dbReference type="Rhea" id="RHEA-COMP:9945"/>
        <dbReference type="ChEBI" id="CHEBI:15378"/>
        <dbReference type="ChEBI" id="CHEBI:64479"/>
        <dbReference type="ChEBI" id="CHEBI:78827"/>
        <dbReference type="ChEBI" id="CHEBI:137740"/>
        <dbReference type="ChEBI" id="CHEBI:137748"/>
        <dbReference type="EC" id="2.3.1.191"/>
    </reaction>
</comment>
<reference evidence="10 11" key="1">
    <citation type="submission" date="2016-10" db="EMBL/GenBank/DDBJ databases">
        <authorList>
            <person name="de Groot N.N."/>
        </authorList>
    </citation>
    <scope>NUCLEOTIDE SEQUENCE [LARGE SCALE GENOMIC DNA]</scope>
    <source>
        <strain evidence="10 11">GAS232</strain>
    </source>
</reference>
<keyword evidence="2 7" id="KW-0441">Lipid A biosynthesis</keyword>
<keyword evidence="1 7" id="KW-0444">Lipid biosynthesis</keyword>
<keyword evidence="11" id="KW-1185">Reference proteome</keyword>
<dbReference type="OrthoDB" id="9784739at2"/>
<dbReference type="NCBIfam" id="TIGR01853">
    <property type="entry name" value="lipid_A_lpxD"/>
    <property type="match status" value="1"/>
</dbReference>
<organism evidence="10 11">
    <name type="scientific">Terriglobus roseus</name>
    <dbReference type="NCBI Taxonomy" id="392734"/>
    <lineage>
        <taxon>Bacteria</taxon>
        <taxon>Pseudomonadati</taxon>
        <taxon>Acidobacteriota</taxon>
        <taxon>Terriglobia</taxon>
        <taxon>Terriglobales</taxon>
        <taxon>Acidobacteriaceae</taxon>
        <taxon>Terriglobus</taxon>
    </lineage>
</organism>
<dbReference type="GO" id="GO:0016020">
    <property type="term" value="C:membrane"/>
    <property type="evidence" value="ECO:0007669"/>
    <property type="project" value="GOC"/>
</dbReference>
<dbReference type="InterPro" id="IPR056729">
    <property type="entry name" value="GMPPB_C"/>
</dbReference>
<name>A0A1G7J339_9BACT</name>
<dbReference type="Pfam" id="PF25087">
    <property type="entry name" value="GMPPB_C"/>
    <property type="match status" value="1"/>
</dbReference>
<evidence type="ECO:0000256" key="7">
    <source>
        <dbReference type="HAMAP-Rule" id="MF_00523"/>
    </source>
</evidence>
<dbReference type="AlphaFoldDB" id="A0A1G7J339"/>